<evidence type="ECO:0000313" key="4">
    <source>
        <dbReference type="Proteomes" id="UP000594262"/>
    </source>
</evidence>
<protein>
    <submittedName>
        <fullName evidence="3">Uncharacterized protein</fullName>
    </submittedName>
</protein>
<keyword evidence="1" id="KW-0175">Coiled coil</keyword>
<organism evidence="3 4">
    <name type="scientific">Clytia hemisphaerica</name>
    <dbReference type="NCBI Taxonomy" id="252671"/>
    <lineage>
        <taxon>Eukaryota</taxon>
        <taxon>Metazoa</taxon>
        <taxon>Cnidaria</taxon>
        <taxon>Hydrozoa</taxon>
        <taxon>Hydroidolina</taxon>
        <taxon>Leptothecata</taxon>
        <taxon>Obeliida</taxon>
        <taxon>Clytiidae</taxon>
        <taxon>Clytia</taxon>
    </lineage>
</organism>
<accession>A0A7M5X4H9</accession>
<feature type="region of interest" description="Disordered" evidence="2">
    <location>
        <begin position="1"/>
        <end position="39"/>
    </location>
</feature>
<evidence type="ECO:0000256" key="1">
    <source>
        <dbReference type="SAM" id="Coils"/>
    </source>
</evidence>
<dbReference type="Proteomes" id="UP000594262">
    <property type="component" value="Unplaced"/>
</dbReference>
<proteinExistence type="predicted"/>
<dbReference type="AlphaFoldDB" id="A0A7M5X4H9"/>
<name>A0A7M5X4H9_9CNID</name>
<dbReference type="EnsemblMetazoa" id="CLYHEMT017862.1">
    <property type="protein sequence ID" value="CLYHEMP017862.1"/>
    <property type="gene ID" value="CLYHEMG017862"/>
</dbReference>
<evidence type="ECO:0000256" key="2">
    <source>
        <dbReference type="SAM" id="MobiDB-lite"/>
    </source>
</evidence>
<sequence>MPSTKSKNKTKKTKKNSLSEGEASSLEDVRLEDDTQSSTIQKSLAETIKKIKDELSKEISDAKLDIISQLKNENESLKAEVKETKSRLIKLESENINLQQYIRRNNVEICGIPDDVEISNLESKVIDVAERIGVIIDKKDIEACHRLKKGKKDKCARSIVRFINRKKCDELHQNKKKLGSKVASEKLKKAGLKGKIFINCNLAPYSKFLWSTCQKLYEERLIDRFWVYNGTVFISINENNMDVHTKIEHLNTLEKIFPGYDFHTF</sequence>
<reference evidence="3" key="1">
    <citation type="submission" date="2021-01" db="UniProtKB">
        <authorList>
            <consortium name="EnsemblMetazoa"/>
        </authorList>
    </citation>
    <scope>IDENTIFICATION</scope>
</reference>
<keyword evidence="4" id="KW-1185">Reference proteome</keyword>
<dbReference type="OrthoDB" id="5957925at2759"/>
<evidence type="ECO:0000313" key="3">
    <source>
        <dbReference type="EnsemblMetazoa" id="CLYHEMP017862.1"/>
    </source>
</evidence>
<feature type="compositionally biased region" description="Basic residues" evidence="2">
    <location>
        <begin position="1"/>
        <end position="15"/>
    </location>
</feature>
<feature type="coiled-coil region" evidence="1">
    <location>
        <begin position="45"/>
        <end position="94"/>
    </location>
</feature>